<name>D7TQD8_VITVI</name>
<dbReference type="EMBL" id="FN596008">
    <property type="protein sequence ID" value="CBI32658.3"/>
    <property type="molecule type" value="Genomic_DNA"/>
</dbReference>
<protein>
    <submittedName>
        <fullName evidence="2">Uncharacterized protein</fullName>
    </submittedName>
</protein>
<keyword evidence="3" id="KW-1185">Reference proteome</keyword>
<feature type="compositionally biased region" description="Polar residues" evidence="1">
    <location>
        <begin position="1"/>
        <end position="14"/>
    </location>
</feature>
<dbReference type="PaxDb" id="29760-VIT_08s0040g02770.t01"/>
<evidence type="ECO:0000256" key="1">
    <source>
        <dbReference type="SAM" id="MobiDB-lite"/>
    </source>
</evidence>
<proteinExistence type="predicted"/>
<feature type="region of interest" description="Disordered" evidence="1">
    <location>
        <begin position="1"/>
        <end position="20"/>
    </location>
</feature>
<reference evidence="3" key="1">
    <citation type="journal article" date="2007" name="Nature">
        <title>The grapevine genome sequence suggests ancestral hexaploidization in major angiosperm phyla.</title>
        <authorList>
            <consortium name="The French-Italian Public Consortium for Grapevine Genome Characterization."/>
            <person name="Jaillon O."/>
            <person name="Aury J.-M."/>
            <person name="Noel B."/>
            <person name="Policriti A."/>
            <person name="Clepet C."/>
            <person name="Casagrande A."/>
            <person name="Choisne N."/>
            <person name="Aubourg S."/>
            <person name="Vitulo N."/>
            <person name="Jubin C."/>
            <person name="Vezzi A."/>
            <person name="Legeai F."/>
            <person name="Hugueney P."/>
            <person name="Dasilva C."/>
            <person name="Horner D."/>
            <person name="Mica E."/>
            <person name="Jublot D."/>
            <person name="Poulain J."/>
            <person name="Bruyere C."/>
            <person name="Billault A."/>
            <person name="Segurens B."/>
            <person name="Gouyvenoux M."/>
            <person name="Ugarte E."/>
            <person name="Cattonaro F."/>
            <person name="Anthouard V."/>
            <person name="Vico V."/>
            <person name="Del Fabbro C."/>
            <person name="Alaux M."/>
            <person name="Di Gaspero G."/>
            <person name="Dumas V."/>
            <person name="Felice N."/>
            <person name="Paillard S."/>
            <person name="Juman I."/>
            <person name="Moroldo M."/>
            <person name="Scalabrin S."/>
            <person name="Canaguier A."/>
            <person name="Le Clainche I."/>
            <person name="Malacrida G."/>
            <person name="Durand E."/>
            <person name="Pesole G."/>
            <person name="Laucou V."/>
            <person name="Chatelet P."/>
            <person name="Merdinoglu D."/>
            <person name="Delledonne M."/>
            <person name="Pezzotti M."/>
            <person name="Lecharny A."/>
            <person name="Scarpelli C."/>
            <person name="Artiguenave F."/>
            <person name="Pe M.E."/>
            <person name="Valle G."/>
            <person name="Morgante M."/>
            <person name="Caboche M."/>
            <person name="Adam-Blondon A.-F."/>
            <person name="Weissenbach J."/>
            <person name="Quetier F."/>
            <person name="Wincker P."/>
        </authorList>
    </citation>
    <scope>NUCLEOTIDE SEQUENCE [LARGE SCALE GENOMIC DNA]</scope>
    <source>
        <strain evidence="3">cv. Pinot noir / PN40024</strain>
    </source>
</reference>
<gene>
    <name evidence="2" type="ordered locus">VIT_08s0040g02770</name>
</gene>
<evidence type="ECO:0000313" key="3">
    <source>
        <dbReference type="Proteomes" id="UP000009183"/>
    </source>
</evidence>
<dbReference type="AlphaFoldDB" id="D7TQD8"/>
<dbReference type="InParanoid" id="D7TQD8"/>
<dbReference type="Proteomes" id="UP000009183">
    <property type="component" value="Chromosome 8"/>
</dbReference>
<sequence>MNQDFFGSSWTEPLTSDDHSKKYASGLSSLLTLRDSDVVKEFLHHLQARWEVKRKEFSLVEEFISRGNEFSPMRD</sequence>
<accession>D7TQD8</accession>
<dbReference type="HOGENOM" id="CLU_2676152_0_0_1"/>
<organism evidence="2 3">
    <name type="scientific">Vitis vinifera</name>
    <name type="common">Grape</name>
    <dbReference type="NCBI Taxonomy" id="29760"/>
    <lineage>
        <taxon>Eukaryota</taxon>
        <taxon>Viridiplantae</taxon>
        <taxon>Streptophyta</taxon>
        <taxon>Embryophyta</taxon>
        <taxon>Tracheophyta</taxon>
        <taxon>Spermatophyta</taxon>
        <taxon>Magnoliopsida</taxon>
        <taxon>eudicotyledons</taxon>
        <taxon>Gunneridae</taxon>
        <taxon>Pentapetalae</taxon>
        <taxon>rosids</taxon>
        <taxon>Vitales</taxon>
        <taxon>Vitaceae</taxon>
        <taxon>Viteae</taxon>
        <taxon>Vitis</taxon>
    </lineage>
</organism>
<evidence type="ECO:0000313" key="2">
    <source>
        <dbReference type="EMBL" id="CBI32658.3"/>
    </source>
</evidence>